<protein>
    <submittedName>
        <fullName evidence="2">Small secreted protein</fullName>
    </submittedName>
</protein>
<reference evidence="2 3" key="1">
    <citation type="submission" date="2018-06" db="EMBL/GenBank/DDBJ databases">
        <title>Streptacidiphilus pinicola sp. nov., isolated from pine grove soil.</title>
        <authorList>
            <person name="Roh S.G."/>
            <person name="Park S."/>
            <person name="Kim M.-K."/>
            <person name="Yun B.-R."/>
            <person name="Park J."/>
            <person name="Kim M.J."/>
            <person name="Kim Y.S."/>
            <person name="Kim S.B."/>
        </authorList>
    </citation>
    <scope>NUCLEOTIDE SEQUENCE [LARGE SCALE GENOMIC DNA]</scope>
    <source>
        <strain evidence="2 3">MMS16-CNU450</strain>
    </source>
</reference>
<organism evidence="2 3">
    <name type="scientific">Streptacidiphilus pinicola</name>
    <dbReference type="NCBI Taxonomy" id="2219663"/>
    <lineage>
        <taxon>Bacteria</taxon>
        <taxon>Bacillati</taxon>
        <taxon>Actinomycetota</taxon>
        <taxon>Actinomycetes</taxon>
        <taxon>Kitasatosporales</taxon>
        <taxon>Streptomycetaceae</taxon>
        <taxon>Streptacidiphilus</taxon>
    </lineage>
</organism>
<feature type="region of interest" description="Disordered" evidence="1">
    <location>
        <begin position="197"/>
        <end position="257"/>
    </location>
</feature>
<dbReference type="EMBL" id="QKYN01000149">
    <property type="protein sequence ID" value="RAG81642.1"/>
    <property type="molecule type" value="Genomic_DNA"/>
</dbReference>
<sequence>MQEPAAGAGTASRRASRDGRGTGRTTTVRVAVAASVAAVVALGTAACGGSDDTAKLDSWAKSVCGGISAPINALAAAKADTGRIVQGESPADLQKRMADDMGKMAAGNQQIAQAVQAAGAPSTSDGAQTQADAVSELNQAAGGYTKVQQTVKALPVNDQARFAAGLRGVSDQIGQLSTQSSAALQKLQSGDLGAALGRQPGCAAPSDTATAGGADSSTATPNASGSAAAAPSASSSDHRSTKPTSKSTPKASGSASP</sequence>
<accession>A0A2X0I9K8</accession>
<dbReference type="AlphaFoldDB" id="A0A2X0I9K8"/>
<keyword evidence="3" id="KW-1185">Reference proteome</keyword>
<comment type="caution">
    <text evidence="2">The sequence shown here is derived from an EMBL/GenBank/DDBJ whole genome shotgun (WGS) entry which is preliminary data.</text>
</comment>
<evidence type="ECO:0000313" key="2">
    <source>
        <dbReference type="EMBL" id="RAG81642.1"/>
    </source>
</evidence>
<feature type="compositionally biased region" description="Low complexity" evidence="1">
    <location>
        <begin position="1"/>
        <end position="13"/>
    </location>
</feature>
<feature type="compositionally biased region" description="Low complexity" evidence="1">
    <location>
        <begin position="206"/>
        <end position="235"/>
    </location>
</feature>
<feature type="compositionally biased region" description="Polar residues" evidence="1">
    <location>
        <begin position="242"/>
        <end position="257"/>
    </location>
</feature>
<proteinExistence type="predicted"/>
<gene>
    <name evidence="2" type="ORF">DN069_31855</name>
</gene>
<evidence type="ECO:0000313" key="3">
    <source>
        <dbReference type="Proteomes" id="UP000248889"/>
    </source>
</evidence>
<name>A0A2X0I9K8_9ACTN</name>
<feature type="region of interest" description="Disordered" evidence="1">
    <location>
        <begin position="1"/>
        <end position="26"/>
    </location>
</feature>
<dbReference type="Proteomes" id="UP000248889">
    <property type="component" value="Unassembled WGS sequence"/>
</dbReference>
<evidence type="ECO:0000256" key="1">
    <source>
        <dbReference type="SAM" id="MobiDB-lite"/>
    </source>
</evidence>